<proteinExistence type="predicted"/>
<organism evidence="2 3">
    <name type="scientific">Zingiber officinale</name>
    <name type="common">Ginger</name>
    <name type="synonym">Amomum zingiber</name>
    <dbReference type="NCBI Taxonomy" id="94328"/>
    <lineage>
        <taxon>Eukaryota</taxon>
        <taxon>Viridiplantae</taxon>
        <taxon>Streptophyta</taxon>
        <taxon>Embryophyta</taxon>
        <taxon>Tracheophyta</taxon>
        <taxon>Spermatophyta</taxon>
        <taxon>Magnoliopsida</taxon>
        <taxon>Liliopsida</taxon>
        <taxon>Zingiberales</taxon>
        <taxon>Zingiberaceae</taxon>
        <taxon>Zingiber</taxon>
    </lineage>
</organism>
<dbReference type="Gene3D" id="1.10.10.60">
    <property type="entry name" value="Homeodomain-like"/>
    <property type="match status" value="1"/>
</dbReference>
<dbReference type="Proteomes" id="UP000734854">
    <property type="component" value="Unassembled WGS sequence"/>
</dbReference>
<sequence>MAIGGLLDAVSALLKTCRRRLRSHPRRTRKAGHRQRGVPDDGRKRVKKIVIVEEEEAAVWQRTILMGRKCRPLDDAEAIHYDTYGRQRHRLVRVRPPPPPPSLIARTAARWSERQGIEAGGGAGGWSREDNKAFEDALATVPVPPKEEGVEGDEHEGRWWDLIADRVPEKTTAEKHIEELCHLKDTSTSAIGPSMKHPSQTNMQGMPVYGPPVGHPVAAGHMISAVGTPIMLPHGHAPYVMPVAYPLPPPSMHQ</sequence>
<evidence type="ECO:0000313" key="2">
    <source>
        <dbReference type="EMBL" id="KAG6509663.1"/>
    </source>
</evidence>
<gene>
    <name evidence="2" type="ORF">ZIOFF_027663</name>
</gene>
<evidence type="ECO:0000256" key="1">
    <source>
        <dbReference type="SAM" id="MobiDB-lite"/>
    </source>
</evidence>
<name>A0A8J5GQT8_ZINOF</name>
<reference evidence="2 3" key="1">
    <citation type="submission" date="2020-08" db="EMBL/GenBank/DDBJ databases">
        <title>Plant Genome Project.</title>
        <authorList>
            <person name="Zhang R.-G."/>
        </authorList>
    </citation>
    <scope>NUCLEOTIDE SEQUENCE [LARGE SCALE GENOMIC DNA]</scope>
    <source>
        <tissue evidence="2">Rhizome</tissue>
    </source>
</reference>
<dbReference type="PANTHER" id="PTHR33237:SF33">
    <property type="entry name" value="OS05G0588400 PROTEIN"/>
    <property type="match status" value="1"/>
</dbReference>
<dbReference type="PANTHER" id="PTHR33237">
    <property type="entry name" value="F2P16.13 PROTEIN-RELATED"/>
    <property type="match status" value="1"/>
</dbReference>
<evidence type="ECO:0000313" key="3">
    <source>
        <dbReference type="Proteomes" id="UP000734854"/>
    </source>
</evidence>
<accession>A0A8J5GQT8</accession>
<feature type="region of interest" description="Disordered" evidence="1">
    <location>
        <begin position="22"/>
        <end position="41"/>
    </location>
</feature>
<dbReference type="AlphaFoldDB" id="A0A8J5GQT8"/>
<feature type="compositionally biased region" description="Basic residues" evidence="1">
    <location>
        <begin position="22"/>
        <end position="36"/>
    </location>
</feature>
<keyword evidence="3" id="KW-1185">Reference proteome</keyword>
<protein>
    <submittedName>
        <fullName evidence="2">Uncharacterized protein</fullName>
    </submittedName>
</protein>
<comment type="caution">
    <text evidence="2">The sequence shown here is derived from an EMBL/GenBank/DDBJ whole genome shotgun (WGS) entry which is preliminary data.</text>
</comment>
<dbReference type="EMBL" id="JACMSC010000008">
    <property type="protein sequence ID" value="KAG6509663.1"/>
    <property type="molecule type" value="Genomic_DNA"/>
</dbReference>